<sequence length="365" mass="39178">MKINAAVTSGEGKPFEIKDIELQEPKANEVLIRVVASGVCHTDMVARDTGITPKPAVLGHEGSGIIEKVGTGVENFEEGDHVVMSYVHCGNCEQCLSGYPATCEFLTPMNFGGKAQDGTHRHYEGDDELSMFFGQSSFATYAIAHEQNIVKVPKDVDLSILGPLGCGIQTGAGTVLNNLKPEFGTSIVIFGAGGVGLSAVMAAKIVNCEHIIAVDLHDSRLETAKELGATHVINGNKSEDVVEKIKEITGGGSHYAIDTTGVSPVVKQALQGLRPRGELAIIGVGSDFEMNLMEDLMAEGKMIKGVIEGDAVPKVFIPKLIRYYQQGLFPFDKLIKHYDFDDINQAFEDSESGETIKPVLKIGKE</sequence>
<dbReference type="InterPro" id="IPR013154">
    <property type="entry name" value="ADH-like_N"/>
</dbReference>
<comment type="similarity">
    <text evidence="2 6">Belongs to the zinc-containing alcohol dehydrogenase family.</text>
</comment>
<protein>
    <submittedName>
        <fullName evidence="8">Aryl-alcohol dehydrogenase</fullName>
    </submittedName>
</protein>
<evidence type="ECO:0000256" key="3">
    <source>
        <dbReference type="ARBA" id="ARBA00022723"/>
    </source>
</evidence>
<dbReference type="SUPFAM" id="SSF51735">
    <property type="entry name" value="NAD(P)-binding Rossmann-fold domains"/>
    <property type="match status" value="1"/>
</dbReference>
<evidence type="ECO:0000256" key="5">
    <source>
        <dbReference type="ARBA" id="ARBA00023002"/>
    </source>
</evidence>
<evidence type="ECO:0000256" key="4">
    <source>
        <dbReference type="ARBA" id="ARBA00022833"/>
    </source>
</evidence>
<comment type="cofactor">
    <cofactor evidence="1 6">
        <name>Zn(2+)</name>
        <dbReference type="ChEBI" id="CHEBI:29105"/>
    </cofactor>
</comment>
<dbReference type="GO" id="GO:0016491">
    <property type="term" value="F:oxidoreductase activity"/>
    <property type="evidence" value="ECO:0007669"/>
    <property type="project" value="UniProtKB-KW"/>
</dbReference>
<dbReference type="PROSITE" id="PS00059">
    <property type="entry name" value="ADH_ZINC"/>
    <property type="match status" value="1"/>
</dbReference>
<dbReference type="InterPro" id="IPR013149">
    <property type="entry name" value="ADH-like_C"/>
</dbReference>
<dbReference type="EMBL" id="FNZU01000005">
    <property type="protein sequence ID" value="SEK70459.1"/>
    <property type="molecule type" value="Genomic_DNA"/>
</dbReference>
<keyword evidence="5" id="KW-0560">Oxidoreductase</keyword>
<keyword evidence="3 6" id="KW-0479">Metal-binding</keyword>
<dbReference type="PANTHER" id="PTHR43350">
    <property type="entry name" value="NAD-DEPENDENT ALCOHOL DEHYDROGENASE"/>
    <property type="match status" value="1"/>
</dbReference>
<dbReference type="CDD" id="cd08278">
    <property type="entry name" value="benzyl_alcohol_DH"/>
    <property type="match status" value="1"/>
</dbReference>
<dbReference type="RefSeq" id="WP_091480134.1">
    <property type="nucleotide sequence ID" value="NZ_BJYC01000005.1"/>
</dbReference>
<proteinExistence type="inferred from homology"/>
<dbReference type="Pfam" id="PF08240">
    <property type="entry name" value="ADH_N"/>
    <property type="match status" value="1"/>
</dbReference>
<dbReference type="InterPro" id="IPR036291">
    <property type="entry name" value="NAD(P)-bd_dom_sf"/>
</dbReference>
<evidence type="ECO:0000313" key="8">
    <source>
        <dbReference type="EMBL" id="SEK70459.1"/>
    </source>
</evidence>
<dbReference type="FunFam" id="3.40.50.720:FF:000003">
    <property type="entry name" value="S-(hydroxymethyl)glutathione dehydrogenase"/>
    <property type="match status" value="1"/>
</dbReference>
<reference evidence="9" key="1">
    <citation type="submission" date="2016-10" db="EMBL/GenBank/DDBJ databases">
        <authorList>
            <person name="Varghese N."/>
            <person name="Submissions S."/>
        </authorList>
    </citation>
    <scope>NUCLEOTIDE SEQUENCE [LARGE SCALE GENOMIC DNA]</scope>
    <source>
        <strain evidence="9">DSM 19183</strain>
    </source>
</reference>
<evidence type="ECO:0000256" key="2">
    <source>
        <dbReference type="ARBA" id="ARBA00008072"/>
    </source>
</evidence>
<organism evidence="8 9">
    <name type="scientific">Alkalibacterium pelagium</name>
    <dbReference type="NCBI Taxonomy" id="426702"/>
    <lineage>
        <taxon>Bacteria</taxon>
        <taxon>Bacillati</taxon>
        <taxon>Bacillota</taxon>
        <taxon>Bacilli</taxon>
        <taxon>Lactobacillales</taxon>
        <taxon>Carnobacteriaceae</taxon>
        <taxon>Alkalibacterium</taxon>
    </lineage>
</organism>
<dbReference type="OrthoDB" id="9806940at2"/>
<dbReference type="InterPro" id="IPR011032">
    <property type="entry name" value="GroES-like_sf"/>
</dbReference>
<dbReference type="InterPro" id="IPR020843">
    <property type="entry name" value="ER"/>
</dbReference>
<dbReference type="InterPro" id="IPR002328">
    <property type="entry name" value="ADH_Zn_CS"/>
</dbReference>
<evidence type="ECO:0000259" key="7">
    <source>
        <dbReference type="SMART" id="SM00829"/>
    </source>
</evidence>
<accession>A0A1H7J6V0</accession>
<dbReference type="Gene3D" id="3.40.50.720">
    <property type="entry name" value="NAD(P)-binding Rossmann-like Domain"/>
    <property type="match status" value="1"/>
</dbReference>
<dbReference type="Pfam" id="PF00107">
    <property type="entry name" value="ADH_zinc_N"/>
    <property type="match status" value="1"/>
</dbReference>
<dbReference type="Proteomes" id="UP000199081">
    <property type="component" value="Unassembled WGS sequence"/>
</dbReference>
<evidence type="ECO:0000256" key="6">
    <source>
        <dbReference type="RuleBase" id="RU361277"/>
    </source>
</evidence>
<dbReference type="SMART" id="SM00829">
    <property type="entry name" value="PKS_ER"/>
    <property type="match status" value="1"/>
</dbReference>
<dbReference type="SUPFAM" id="SSF50129">
    <property type="entry name" value="GroES-like"/>
    <property type="match status" value="1"/>
</dbReference>
<evidence type="ECO:0000313" key="9">
    <source>
        <dbReference type="Proteomes" id="UP000199081"/>
    </source>
</evidence>
<keyword evidence="4 6" id="KW-0862">Zinc</keyword>
<evidence type="ECO:0000256" key="1">
    <source>
        <dbReference type="ARBA" id="ARBA00001947"/>
    </source>
</evidence>
<feature type="domain" description="Enoyl reductase (ER)" evidence="7">
    <location>
        <begin position="10"/>
        <end position="360"/>
    </location>
</feature>
<keyword evidence="9" id="KW-1185">Reference proteome</keyword>
<gene>
    <name evidence="8" type="ORF">SAMN04488099_10597</name>
</gene>
<dbReference type="AlphaFoldDB" id="A0A1H7J6V0"/>
<dbReference type="GO" id="GO:0008270">
    <property type="term" value="F:zinc ion binding"/>
    <property type="evidence" value="ECO:0007669"/>
    <property type="project" value="InterPro"/>
</dbReference>
<name>A0A1H7J6V0_9LACT</name>
<dbReference type="Gene3D" id="3.90.180.10">
    <property type="entry name" value="Medium-chain alcohol dehydrogenases, catalytic domain"/>
    <property type="match status" value="1"/>
</dbReference>
<dbReference type="STRING" id="426702.SAMN04488099_10597"/>
<dbReference type="PANTHER" id="PTHR43350:SF2">
    <property type="entry name" value="GROES-LIKE ZINC-BINDING ALCOHOL DEHYDROGENASE FAMILY PROTEIN"/>
    <property type="match status" value="1"/>
</dbReference>